<evidence type="ECO:0000256" key="3">
    <source>
        <dbReference type="ARBA" id="ARBA00022490"/>
    </source>
</evidence>
<protein>
    <recommendedName>
        <fullName evidence="9">FLZ-type domain-containing protein</fullName>
    </recommendedName>
</protein>
<evidence type="ECO:0000313" key="10">
    <source>
        <dbReference type="EMBL" id="MED6219031.1"/>
    </source>
</evidence>
<comment type="caution">
    <text evidence="10">The sequence shown here is derived from an EMBL/GenBank/DDBJ whole genome shotgun (WGS) entry which is preliminary data.</text>
</comment>
<dbReference type="PANTHER" id="PTHR33059:SF4">
    <property type="entry name" value="FCS-LIKE ZINC FINGER 5"/>
    <property type="match status" value="1"/>
</dbReference>
<comment type="subcellular location">
    <subcellularLocation>
        <location evidence="1">Cytoplasm</location>
    </subcellularLocation>
</comment>
<name>A0ABU6Z9T1_9FABA</name>
<dbReference type="Pfam" id="PF04570">
    <property type="entry name" value="zf-FLZ"/>
    <property type="match status" value="1"/>
</dbReference>
<accession>A0ABU6Z9T1</accession>
<comment type="similarity">
    <text evidence="2">Belongs to the FLZ family.</text>
</comment>
<feature type="domain" description="FLZ-type" evidence="9">
    <location>
        <begin position="115"/>
        <end position="159"/>
    </location>
</feature>
<keyword evidence="5" id="KW-0862">Zinc</keyword>
<feature type="compositionally biased region" description="Basic residues" evidence="7">
    <location>
        <begin position="54"/>
        <end position="68"/>
    </location>
</feature>
<feature type="compositionally biased region" description="Pro residues" evidence="7">
    <location>
        <begin position="95"/>
        <end position="108"/>
    </location>
</feature>
<keyword evidence="8" id="KW-0472">Membrane</keyword>
<organism evidence="10 11">
    <name type="scientific">Stylosanthes scabra</name>
    <dbReference type="NCBI Taxonomy" id="79078"/>
    <lineage>
        <taxon>Eukaryota</taxon>
        <taxon>Viridiplantae</taxon>
        <taxon>Streptophyta</taxon>
        <taxon>Embryophyta</taxon>
        <taxon>Tracheophyta</taxon>
        <taxon>Spermatophyta</taxon>
        <taxon>Magnoliopsida</taxon>
        <taxon>eudicotyledons</taxon>
        <taxon>Gunneridae</taxon>
        <taxon>Pentapetalae</taxon>
        <taxon>rosids</taxon>
        <taxon>fabids</taxon>
        <taxon>Fabales</taxon>
        <taxon>Fabaceae</taxon>
        <taxon>Papilionoideae</taxon>
        <taxon>50 kb inversion clade</taxon>
        <taxon>dalbergioids sensu lato</taxon>
        <taxon>Dalbergieae</taxon>
        <taxon>Pterocarpus clade</taxon>
        <taxon>Stylosanthes</taxon>
    </lineage>
</organism>
<evidence type="ECO:0000313" key="11">
    <source>
        <dbReference type="Proteomes" id="UP001341840"/>
    </source>
</evidence>
<keyword evidence="8" id="KW-1133">Transmembrane helix</keyword>
<keyword evidence="4" id="KW-0479">Metal-binding</keyword>
<feature type="zinc finger region" description="FLZ-type" evidence="6">
    <location>
        <begin position="115"/>
        <end position="159"/>
    </location>
</feature>
<feature type="non-terminal residue" evidence="10">
    <location>
        <position position="162"/>
    </location>
</feature>
<dbReference type="PROSITE" id="PS51795">
    <property type="entry name" value="ZF_FLZ"/>
    <property type="match status" value="1"/>
</dbReference>
<evidence type="ECO:0000256" key="1">
    <source>
        <dbReference type="ARBA" id="ARBA00004496"/>
    </source>
</evidence>
<reference evidence="10 11" key="1">
    <citation type="journal article" date="2023" name="Plants (Basel)">
        <title>Bridging the Gap: Combining Genomics and Transcriptomics Approaches to Understand Stylosanthes scabra, an Orphan Legume from the Brazilian Caatinga.</title>
        <authorList>
            <person name="Ferreira-Neto J.R.C."/>
            <person name="da Silva M.D."/>
            <person name="Binneck E."/>
            <person name="de Melo N.F."/>
            <person name="da Silva R.H."/>
            <person name="de Melo A.L.T.M."/>
            <person name="Pandolfi V."/>
            <person name="Bustamante F.O."/>
            <person name="Brasileiro-Vidal A.C."/>
            <person name="Benko-Iseppon A.M."/>
        </authorList>
    </citation>
    <scope>NUCLEOTIDE SEQUENCE [LARGE SCALE GENOMIC DNA]</scope>
    <source>
        <tissue evidence="10">Leaves</tissue>
    </source>
</reference>
<evidence type="ECO:0000256" key="5">
    <source>
        <dbReference type="ARBA" id="ARBA00022771"/>
    </source>
</evidence>
<proteinExistence type="inferred from homology"/>
<gene>
    <name evidence="10" type="ORF">PIB30_032162</name>
</gene>
<dbReference type="EMBL" id="JASCZI010272001">
    <property type="protein sequence ID" value="MED6219031.1"/>
    <property type="molecule type" value="Genomic_DNA"/>
</dbReference>
<evidence type="ECO:0000256" key="2">
    <source>
        <dbReference type="ARBA" id="ARBA00009374"/>
    </source>
</evidence>
<feature type="region of interest" description="Disordered" evidence="7">
    <location>
        <begin position="54"/>
        <end position="113"/>
    </location>
</feature>
<evidence type="ECO:0000256" key="4">
    <source>
        <dbReference type="ARBA" id="ARBA00022723"/>
    </source>
</evidence>
<dbReference type="Proteomes" id="UP001341840">
    <property type="component" value="Unassembled WGS sequence"/>
</dbReference>
<evidence type="ECO:0000256" key="7">
    <source>
        <dbReference type="SAM" id="MobiDB-lite"/>
    </source>
</evidence>
<sequence length="162" mass="18840">MMSGHSHQRLRFIPVFWASLSLSLCFIYVPTTSPHFFFSFTYLFLLGDSSSRNKKNKMMLGKRGRPPIKRTTSMSEITFDLPTDHPKHPHHHHPSPPPPPLTPPPPPQQQQQPPDFLFACSLCKRRLVPGRDIYMYRGDSGFCSQECREQQMKQDEKRKDKC</sequence>
<keyword evidence="3" id="KW-0963">Cytoplasm</keyword>
<evidence type="ECO:0000256" key="8">
    <source>
        <dbReference type="SAM" id="Phobius"/>
    </source>
</evidence>
<keyword evidence="11" id="KW-1185">Reference proteome</keyword>
<feature type="transmembrane region" description="Helical" evidence="8">
    <location>
        <begin position="12"/>
        <end position="29"/>
    </location>
</feature>
<evidence type="ECO:0000256" key="6">
    <source>
        <dbReference type="PROSITE-ProRule" id="PRU01131"/>
    </source>
</evidence>
<keyword evidence="8" id="KW-0812">Transmembrane</keyword>
<keyword evidence="5" id="KW-0863">Zinc-finger</keyword>
<dbReference type="InterPro" id="IPR007650">
    <property type="entry name" value="Zf-FLZ_dom"/>
</dbReference>
<evidence type="ECO:0000259" key="9">
    <source>
        <dbReference type="PROSITE" id="PS51795"/>
    </source>
</evidence>
<dbReference type="PANTHER" id="PTHR33059">
    <property type="entry name" value="FCS-LIKE ZINC FINGER 5"/>
    <property type="match status" value="1"/>
</dbReference>